<reference evidence="1" key="1">
    <citation type="journal article" date="2019" name="bioRxiv">
        <title>The Genome of the Zebra Mussel, Dreissena polymorpha: A Resource for Invasive Species Research.</title>
        <authorList>
            <person name="McCartney M.A."/>
            <person name="Auch B."/>
            <person name="Kono T."/>
            <person name="Mallez S."/>
            <person name="Zhang Y."/>
            <person name="Obille A."/>
            <person name="Becker A."/>
            <person name="Abrahante J.E."/>
            <person name="Garbe J."/>
            <person name="Badalamenti J.P."/>
            <person name="Herman A."/>
            <person name="Mangelson H."/>
            <person name="Liachko I."/>
            <person name="Sullivan S."/>
            <person name="Sone E.D."/>
            <person name="Koren S."/>
            <person name="Silverstein K.A.T."/>
            <person name="Beckman K.B."/>
            <person name="Gohl D.M."/>
        </authorList>
    </citation>
    <scope>NUCLEOTIDE SEQUENCE</scope>
    <source>
        <strain evidence="1">Duluth1</strain>
        <tissue evidence="1">Whole animal</tissue>
    </source>
</reference>
<name>A0A9D3YE59_DREPO</name>
<organism evidence="1 2">
    <name type="scientific">Dreissena polymorpha</name>
    <name type="common">Zebra mussel</name>
    <name type="synonym">Mytilus polymorpha</name>
    <dbReference type="NCBI Taxonomy" id="45954"/>
    <lineage>
        <taxon>Eukaryota</taxon>
        <taxon>Metazoa</taxon>
        <taxon>Spiralia</taxon>
        <taxon>Lophotrochozoa</taxon>
        <taxon>Mollusca</taxon>
        <taxon>Bivalvia</taxon>
        <taxon>Autobranchia</taxon>
        <taxon>Heteroconchia</taxon>
        <taxon>Euheterodonta</taxon>
        <taxon>Imparidentia</taxon>
        <taxon>Neoheterodontei</taxon>
        <taxon>Myida</taxon>
        <taxon>Dreissenoidea</taxon>
        <taxon>Dreissenidae</taxon>
        <taxon>Dreissena</taxon>
    </lineage>
</organism>
<keyword evidence="2" id="KW-1185">Reference proteome</keyword>
<feature type="non-terminal residue" evidence="1">
    <location>
        <position position="1"/>
    </location>
</feature>
<proteinExistence type="predicted"/>
<dbReference type="AlphaFoldDB" id="A0A9D3YE59"/>
<dbReference type="EMBL" id="JAIWYP010000015">
    <property type="protein sequence ID" value="KAH3698924.1"/>
    <property type="molecule type" value="Genomic_DNA"/>
</dbReference>
<gene>
    <name evidence="1" type="ORF">DPMN_073869</name>
</gene>
<evidence type="ECO:0000313" key="2">
    <source>
        <dbReference type="Proteomes" id="UP000828390"/>
    </source>
</evidence>
<protein>
    <submittedName>
        <fullName evidence="1">Uncharacterized protein</fullName>
    </submittedName>
</protein>
<sequence>MARQRPTRIPTPHVANGAMHSVQYQLKFLGFSAYIVGGGTEITTISPRFSKSIQVLTKC</sequence>
<reference evidence="1" key="2">
    <citation type="submission" date="2020-11" db="EMBL/GenBank/DDBJ databases">
        <authorList>
            <person name="McCartney M.A."/>
            <person name="Auch B."/>
            <person name="Kono T."/>
            <person name="Mallez S."/>
            <person name="Becker A."/>
            <person name="Gohl D.M."/>
            <person name="Silverstein K.A.T."/>
            <person name="Koren S."/>
            <person name="Bechman K.B."/>
            <person name="Herman A."/>
            <person name="Abrahante J.E."/>
            <person name="Garbe J."/>
        </authorList>
    </citation>
    <scope>NUCLEOTIDE SEQUENCE</scope>
    <source>
        <strain evidence="1">Duluth1</strain>
        <tissue evidence="1">Whole animal</tissue>
    </source>
</reference>
<comment type="caution">
    <text evidence="1">The sequence shown here is derived from an EMBL/GenBank/DDBJ whole genome shotgun (WGS) entry which is preliminary data.</text>
</comment>
<accession>A0A9D3YE59</accession>
<dbReference type="Proteomes" id="UP000828390">
    <property type="component" value="Unassembled WGS sequence"/>
</dbReference>
<evidence type="ECO:0000313" key="1">
    <source>
        <dbReference type="EMBL" id="KAH3698924.1"/>
    </source>
</evidence>